<feature type="compositionally biased region" description="Basic residues" evidence="1">
    <location>
        <begin position="165"/>
        <end position="174"/>
    </location>
</feature>
<proteinExistence type="predicted"/>
<keyword evidence="4" id="KW-1185">Reference proteome</keyword>
<name>B0WW97_CULQU</name>
<sequence>MFVAIAATNPAGRLATLLLCSGWLGFCPIFHIKAALPYTTYYYYHYYTVVAGDPERVMSGKRARNYQFECTIARSLDQKPTRSSTLPRRADRTLEAARTAPSSDSLVPPLAGRPTHPKLLVDRLPRETACTSATKAITHEVQVAARRPAIGDSTYAAGDTQQRQFRPHRSRKTAHVPASGLEKAKFSRRRSARGIVHRAPQLQHQAIQIAENGRLRTARSEEVPESQDKLDEDVAKALEEVRNEIEIMNESVVGVELDSEKGLESVGSEKTADFQKEIQEVEVRKKSLIEMLEQFETTENLEGNKSSSDDSSSKSSSDISTAAKRKYLKRAKKKRSGRGKSRSKHFKHF</sequence>
<protein>
    <submittedName>
        <fullName evidence="2">Polypeptide of 976 aa</fullName>
    </submittedName>
</protein>
<dbReference type="AlphaFoldDB" id="B0WW97"/>
<dbReference type="InParanoid" id="B0WW97"/>
<feature type="region of interest" description="Disordered" evidence="1">
    <location>
        <begin position="296"/>
        <end position="349"/>
    </location>
</feature>
<dbReference type="VEuPathDB" id="VectorBase:CQUJHB008719"/>
<dbReference type="VEuPathDB" id="VectorBase:CPIJ011698"/>
<feature type="region of interest" description="Disordered" evidence="1">
    <location>
        <begin position="159"/>
        <end position="182"/>
    </location>
</feature>
<evidence type="ECO:0000313" key="2">
    <source>
        <dbReference type="EMBL" id="EDS35929.1"/>
    </source>
</evidence>
<dbReference type="EnsemblMetazoa" id="CPIJ011698-RA">
    <property type="protein sequence ID" value="CPIJ011698-PA"/>
    <property type="gene ID" value="CPIJ011698"/>
</dbReference>
<reference evidence="3" key="2">
    <citation type="submission" date="2021-02" db="UniProtKB">
        <authorList>
            <consortium name="EnsemblMetazoa"/>
        </authorList>
    </citation>
    <scope>IDENTIFICATION</scope>
    <source>
        <strain evidence="3">JHB</strain>
    </source>
</reference>
<evidence type="ECO:0000256" key="1">
    <source>
        <dbReference type="SAM" id="MobiDB-lite"/>
    </source>
</evidence>
<feature type="compositionally biased region" description="Basic residues" evidence="1">
    <location>
        <begin position="323"/>
        <end position="349"/>
    </location>
</feature>
<accession>B0WW97</accession>
<dbReference type="EMBL" id="DS232140">
    <property type="protein sequence ID" value="EDS35929.1"/>
    <property type="molecule type" value="Genomic_DNA"/>
</dbReference>
<evidence type="ECO:0000313" key="3">
    <source>
        <dbReference type="EnsemblMetazoa" id="CPIJ011698-PA"/>
    </source>
</evidence>
<dbReference type="KEGG" id="cqu:CpipJ_CPIJ011698"/>
<reference evidence="2" key="1">
    <citation type="submission" date="2007-03" db="EMBL/GenBank/DDBJ databases">
        <title>Annotation of Culex pipiens quinquefasciatus.</title>
        <authorList>
            <consortium name="The Broad Institute Genome Sequencing Platform"/>
            <person name="Atkinson P.W."/>
            <person name="Hemingway J."/>
            <person name="Christensen B.M."/>
            <person name="Higgs S."/>
            <person name="Kodira C."/>
            <person name="Hannick L."/>
            <person name="Megy K."/>
            <person name="O'Leary S."/>
            <person name="Pearson M."/>
            <person name="Haas B.J."/>
            <person name="Mauceli E."/>
            <person name="Wortman J.R."/>
            <person name="Lee N.H."/>
            <person name="Guigo R."/>
            <person name="Stanke M."/>
            <person name="Alvarado L."/>
            <person name="Amedeo P."/>
            <person name="Antoine C.H."/>
            <person name="Arensburger P."/>
            <person name="Bidwell S.L."/>
            <person name="Crawford M."/>
            <person name="Camaro F."/>
            <person name="Devon K."/>
            <person name="Engels R."/>
            <person name="Hammond M."/>
            <person name="Howarth C."/>
            <person name="Koehrsen M."/>
            <person name="Lawson D."/>
            <person name="Montgomery P."/>
            <person name="Nene V."/>
            <person name="Nusbaum C."/>
            <person name="Puiu D."/>
            <person name="Romero-Severson J."/>
            <person name="Severson D.W."/>
            <person name="Shumway M."/>
            <person name="Sisk P."/>
            <person name="Stolte C."/>
            <person name="Zeng Q."/>
            <person name="Eisenstadt E."/>
            <person name="Fraser-Liggett C."/>
            <person name="Strausberg R."/>
            <person name="Galagan J."/>
            <person name="Birren B."/>
            <person name="Collins F.H."/>
        </authorList>
    </citation>
    <scope>NUCLEOTIDE SEQUENCE [LARGE SCALE GENOMIC DNA]</scope>
    <source>
        <strain evidence="2">JHB</strain>
    </source>
</reference>
<evidence type="ECO:0000313" key="4">
    <source>
        <dbReference type="Proteomes" id="UP000002320"/>
    </source>
</evidence>
<feature type="region of interest" description="Disordered" evidence="1">
    <location>
        <begin position="79"/>
        <end position="117"/>
    </location>
</feature>
<dbReference type="HOGENOM" id="CLU_795144_0_0_1"/>
<gene>
    <name evidence="3" type="primary">6044109</name>
    <name evidence="2" type="ORF">CpipJ_CPIJ011698</name>
</gene>
<organism>
    <name type="scientific">Culex quinquefasciatus</name>
    <name type="common">Southern house mosquito</name>
    <name type="synonym">Culex pungens</name>
    <dbReference type="NCBI Taxonomy" id="7176"/>
    <lineage>
        <taxon>Eukaryota</taxon>
        <taxon>Metazoa</taxon>
        <taxon>Ecdysozoa</taxon>
        <taxon>Arthropoda</taxon>
        <taxon>Hexapoda</taxon>
        <taxon>Insecta</taxon>
        <taxon>Pterygota</taxon>
        <taxon>Neoptera</taxon>
        <taxon>Endopterygota</taxon>
        <taxon>Diptera</taxon>
        <taxon>Nematocera</taxon>
        <taxon>Culicoidea</taxon>
        <taxon>Culicidae</taxon>
        <taxon>Culicinae</taxon>
        <taxon>Culicini</taxon>
        <taxon>Culex</taxon>
        <taxon>Culex</taxon>
    </lineage>
</organism>
<dbReference type="Proteomes" id="UP000002320">
    <property type="component" value="Unassembled WGS sequence"/>
</dbReference>